<sequence>MDPSMNAGANWWIRYRTPIKAALFPLSLGWAAANRYGWLGEPAIGSAPHLNPRALACWREAMAHAKVYLEYGAGGSTVEAVQSAAHVVSVETDGRYLAAVARRVAGIAGRGAFHPVHVDIGWTSKWGQPVVTRRSSARLARWRRYPSAPWAVLEKEGLVPDFIFVDGRFRLASVLESLLRLPDGSDCLIMFDDFEGRAATYGRVLEFAEDVQRLDGTIAFRRRRDFDRAQCRRYLDSAQGDPF</sequence>
<dbReference type="EMBL" id="QWLV01000002">
    <property type="protein sequence ID" value="RHW18376.1"/>
    <property type="molecule type" value="Genomic_DNA"/>
</dbReference>
<gene>
    <name evidence="1" type="ORF">D1610_07920</name>
</gene>
<evidence type="ECO:0000313" key="2">
    <source>
        <dbReference type="Proteomes" id="UP000266693"/>
    </source>
</evidence>
<evidence type="ECO:0000313" key="1">
    <source>
        <dbReference type="EMBL" id="RHW18376.1"/>
    </source>
</evidence>
<name>A0A396RQX2_9SPHN</name>
<protein>
    <recommendedName>
        <fullName evidence="3">Class I SAM-dependent methyltransferase</fullName>
    </recommendedName>
</protein>
<reference evidence="1 2" key="1">
    <citation type="submission" date="2018-08" db="EMBL/GenBank/DDBJ databases">
        <title>The multiple taxonomic identification of Sphingomonas gilva.</title>
        <authorList>
            <person name="Zhu D."/>
            <person name="Zheng S."/>
        </authorList>
    </citation>
    <scope>NUCLEOTIDE SEQUENCE [LARGE SCALE GENOMIC DNA]</scope>
    <source>
        <strain evidence="1 2">ZDH117</strain>
    </source>
</reference>
<keyword evidence="2" id="KW-1185">Reference proteome</keyword>
<evidence type="ECO:0008006" key="3">
    <source>
        <dbReference type="Google" id="ProtNLM"/>
    </source>
</evidence>
<dbReference type="Gene3D" id="3.40.50.150">
    <property type="entry name" value="Vaccinia Virus protein VP39"/>
    <property type="match status" value="1"/>
</dbReference>
<dbReference type="InterPro" id="IPR029063">
    <property type="entry name" value="SAM-dependent_MTases_sf"/>
</dbReference>
<accession>A0A396RQX2</accession>
<organism evidence="1 2">
    <name type="scientific">Sphingomonas gilva</name>
    <dbReference type="NCBI Taxonomy" id="2305907"/>
    <lineage>
        <taxon>Bacteria</taxon>
        <taxon>Pseudomonadati</taxon>
        <taxon>Pseudomonadota</taxon>
        <taxon>Alphaproteobacteria</taxon>
        <taxon>Sphingomonadales</taxon>
        <taxon>Sphingomonadaceae</taxon>
        <taxon>Sphingomonas</taxon>
    </lineage>
</organism>
<dbReference type="Proteomes" id="UP000266693">
    <property type="component" value="Unassembled WGS sequence"/>
</dbReference>
<proteinExistence type="predicted"/>
<dbReference type="AlphaFoldDB" id="A0A396RQX2"/>
<comment type="caution">
    <text evidence="1">The sequence shown here is derived from an EMBL/GenBank/DDBJ whole genome shotgun (WGS) entry which is preliminary data.</text>
</comment>